<dbReference type="Proteomes" id="UP000825729">
    <property type="component" value="Unassembled WGS sequence"/>
</dbReference>
<reference evidence="1 2" key="1">
    <citation type="submission" date="2021-07" db="EMBL/GenBank/DDBJ databases">
        <title>The Aristolochia fimbriata genome: insights into angiosperm evolution, floral development and chemical biosynthesis.</title>
        <authorList>
            <person name="Jiao Y."/>
        </authorList>
    </citation>
    <scope>NUCLEOTIDE SEQUENCE [LARGE SCALE GENOMIC DNA]</scope>
    <source>
        <strain evidence="1">IBCAS-2021</strain>
        <tissue evidence="1">Leaf</tissue>
    </source>
</reference>
<comment type="caution">
    <text evidence="1">The sequence shown here is derived from an EMBL/GenBank/DDBJ whole genome shotgun (WGS) entry which is preliminary data.</text>
</comment>
<dbReference type="AlphaFoldDB" id="A0AAV7E9A1"/>
<gene>
    <name evidence="1" type="ORF">H6P81_015741</name>
</gene>
<dbReference type="EMBL" id="JAINDJ010000006">
    <property type="protein sequence ID" value="KAG9444401.1"/>
    <property type="molecule type" value="Genomic_DNA"/>
</dbReference>
<name>A0AAV7E9A1_ARIFI</name>
<evidence type="ECO:0000313" key="1">
    <source>
        <dbReference type="EMBL" id="KAG9444401.1"/>
    </source>
</evidence>
<accession>A0AAV7E9A1</accession>
<sequence>MGARVVNIQSMHFGGVQWNEGADRVLHAISETSHGFMILEDLVNPVGVPVWVSAEGAERARMVIPRPAEWEKMTKLRRQDAEQEEDTFGDGLSALEVEPISMARTMLKTPVKQSWKKSQRAGQAMVGLAVYLFTTISCTNLSRAEQEKTDGSKEEFGFLGKDMPRIWSIDIVAARIVRLTSYGASSSLSVGATATTSAYFSSTLTNGGYRNFLFSNAMEEMGDFLFQHSRGGWEGSGGRRVGVWGRRCGTCRRAIGRDYHRRHYIGVAGARSWWRW</sequence>
<organism evidence="1 2">
    <name type="scientific">Aristolochia fimbriata</name>
    <name type="common">White veined hardy Dutchman's pipe vine</name>
    <dbReference type="NCBI Taxonomy" id="158543"/>
    <lineage>
        <taxon>Eukaryota</taxon>
        <taxon>Viridiplantae</taxon>
        <taxon>Streptophyta</taxon>
        <taxon>Embryophyta</taxon>
        <taxon>Tracheophyta</taxon>
        <taxon>Spermatophyta</taxon>
        <taxon>Magnoliopsida</taxon>
        <taxon>Magnoliidae</taxon>
        <taxon>Piperales</taxon>
        <taxon>Aristolochiaceae</taxon>
        <taxon>Aristolochia</taxon>
    </lineage>
</organism>
<evidence type="ECO:0000313" key="2">
    <source>
        <dbReference type="Proteomes" id="UP000825729"/>
    </source>
</evidence>
<proteinExistence type="predicted"/>
<keyword evidence="2" id="KW-1185">Reference proteome</keyword>
<protein>
    <submittedName>
        <fullName evidence="1">Uncharacterized protein</fullName>
    </submittedName>
</protein>